<keyword evidence="3" id="KW-1133">Transmembrane helix</keyword>
<comment type="subcellular location">
    <subcellularLocation>
        <location evidence="1">Membrane</location>
        <topology evidence="1">Multi-pass membrane protein</topology>
    </subcellularLocation>
</comment>
<dbReference type="PANTHER" id="PTHR15371:SF2">
    <property type="entry name" value="OUTER ENVELOPE PORE PROTEIN 16-1, CHLOROPLASTIC"/>
    <property type="match status" value="1"/>
</dbReference>
<keyword evidence="6" id="KW-1185">Reference proteome</keyword>
<organism evidence="5 6">
    <name type="scientific">Escallonia herrerae</name>
    <dbReference type="NCBI Taxonomy" id="1293975"/>
    <lineage>
        <taxon>Eukaryota</taxon>
        <taxon>Viridiplantae</taxon>
        <taxon>Streptophyta</taxon>
        <taxon>Embryophyta</taxon>
        <taxon>Tracheophyta</taxon>
        <taxon>Spermatophyta</taxon>
        <taxon>Magnoliopsida</taxon>
        <taxon>eudicotyledons</taxon>
        <taxon>Gunneridae</taxon>
        <taxon>Pentapetalae</taxon>
        <taxon>asterids</taxon>
        <taxon>campanulids</taxon>
        <taxon>Escalloniales</taxon>
        <taxon>Escalloniaceae</taxon>
        <taxon>Escallonia</taxon>
    </lineage>
</organism>
<protein>
    <submittedName>
        <fullName evidence="5">Uncharacterized protein</fullName>
    </submittedName>
</protein>
<dbReference type="PANTHER" id="PTHR15371">
    <property type="entry name" value="TIM23"/>
    <property type="match status" value="1"/>
</dbReference>
<dbReference type="Proteomes" id="UP001188597">
    <property type="component" value="Unassembled WGS sequence"/>
</dbReference>
<gene>
    <name evidence="5" type="ORF">RJ639_010218</name>
</gene>
<evidence type="ECO:0000256" key="1">
    <source>
        <dbReference type="ARBA" id="ARBA00004141"/>
    </source>
</evidence>
<evidence type="ECO:0000256" key="4">
    <source>
        <dbReference type="ARBA" id="ARBA00023136"/>
    </source>
</evidence>
<dbReference type="Pfam" id="PF02466">
    <property type="entry name" value="Tim17"/>
    <property type="match status" value="1"/>
</dbReference>
<dbReference type="EMBL" id="JAVXUP010001349">
    <property type="protein sequence ID" value="KAK3012782.1"/>
    <property type="molecule type" value="Genomic_DNA"/>
</dbReference>
<accession>A0AA89ARV6</accession>
<dbReference type="GO" id="GO:0045037">
    <property type="term" value="P:protein import into chloroplast stroma"/>
    <property type="evidence" value="ECO:0007669"/>
    <property type="project" value="TreeGrafter"/>
</dbReference>
<dbReference type="GO" id="GO:0009707">
    <property type="term" value="C:chloroplast outer membrane"/>
    <property type="evidence" value="ECO:0007669"/>
    <property type="project" value="TreeGrafter"/>
</dbReference>
<dbReference type="AlphaFoldDB" id="A0AA89ARV6"/>
<evidence type="ECO:0000313" key="6">
    <source>
        <dbReference type="Proteomes" id="UP001188597"/>
    </source>
</evidence>
<evidence type="ECO:0000313" key="5">
    <source>
        <dbReference type="EMBL" id="KAK3012782.1"/>
    </source>
</evidence>
<sequence>MPRSRFSGEISSPKVDLIVDMGNPFLNLTLDGFLKIGTVQSLTSTLSELAFCVYSFPHTSGVRIFTTIRFPFSGSVSNRNFEHSLKKMCKESAYWGSVAGVYVGMEYGAERIRGTRDWKNAMIGGAVTGALVSAASNNNRDKIVMDAITGGAVATAAEFLNYLT</sequence>
<name>A0AA89ARV6_9ASTE</name>
<dbReference type="InterPro" id="IPR045238">
    <property type="entry name" value="Tim23-like"/>
</dbReference>
<evidence type="ECO:0000256" key="2">
    <source>
        <dbReference type="ARBA" id="ARBA00022692"/>
    </source>
</evidence>
<dbReference type="GO" id="GO:0015171">
    <property type="term" value="F:amino acid transmembrane transporter activity"/>
    <property type="evidence" value="ECO:0007669"/>
    <property type="project" value="TreeGrafter"/>
</dbReference>
<keyword evidence="2" id="KW-0812">Transmembrane</keyword>
<comment type="caution">
    <text evidence="5">The sequence shown here is derived from an EMBL/GenBank/DDBJ whole genome shotgun (WGS) entry which is preliminary data.</text>
</comment>
<proteinExistence type="predicted"/>
<keyword evidence="4" id="KW-0472">Membrane</keyword>
<evidence type="ECO:0000256" key="3">
    <source>
        <dbReference type="ARBA" id="ARBA00022989"/>
    </source>
</evidence>
<reference evidence="5" key="1">
    <citation type="submission" date="2022-12" db="EMBL/GenBank/DDBJ databases">
        <title>Draft genome assemblies for two species of Escallonia (Escalloniales).</title>
        <authorList>
            <person name="Chanderbali A."/>
            <person name="Dervinis C."/>
            <person name="Anghel I."/>
            <person name="Soltis D."/>
            <person name="Soltis P."/>
            <person name="Zapata F."/>
        </authorList>
    </citation>
    <scope>NUCLEOTIDE SEQUENCE</scope>
    <source>
        <strain evidence="5">UCBG64.0493</strain>
        <tissue evidence="5">Leaf</tissue>
    </source>
</reference>